<gene>
    <name evidence="1" type="ORF">SAMN04488522_102692</name>
</gene>
<name>A0A1M5AD25_9SPHI</name>
<dbReference type="SUPFAM" id="SSF56235">
    <property type="entry name" value="N-terminal nucleophile aminohydrolases (Ntn hydrolases)"/>
    <property type="match status" value="1"/>
</dbReference>
<protein>
    <recommendedName>
        <fullName evidence="3">Acyl-coenzyme A:6-aminopenicillanic acid acyl-transferase</fullName>
    </recommendedName>
</protein>
<dbReference type="AlphaFoldDB" id="A0A1M5AD25"/>
<dbReference type="PROSITE" id="PS51257">
    <property type="entry name" value="PROKAR_LIPOPROTEIN"/>
    <property type="match status" value="1"/>
</dbReference>
<accession>A0A1M5AD25</accession>
<proteinExistence type="predicted"/>
<keyword evidence="2" id="KW-1185">Reference proteome</keyword>
<dbReference type="OrthoDB" id="738883at2"/>
<dbReference type="EMBL" id="FQUQ01000002">
    <property type="protein sequence ID" value="SHF28159.1"/>
    <property type="molecule type" value="Genomic_DNA"/>
</dbReference>
<reference evidence="2" key="1">
    <citation type="submission" date="2016-11" db="EMBL/GenBank/DDBJ databases">
        <authorList>
            <person name="Varghese N."/>
            <person name="Submissions S."/>
        </authorList>
    </citation>
    <scope>NUCLEOTIDE SEQUENCE [LARGE SCALE GENOMIC DNA]</scope>
    <source>
        <strain evidence="2">DSM 16990</strain>
    </source>
</reference>
<organism evidence="1 2">
    <name type="scientific">Pedobacter caeni</name>
    <dbReference type="NCBI Taxonomy" id="288992"/>
    <lineage>
        <taxon>Bacteria</taxon>
        <taxon>Pseudomonadati</taxon>
        <taxon>Bacteroidota</taxon>
        <taxon>Sphingobacteriia</taxon>
        <taxon>Sphingobacteriales</taxon>
        <taxon>Sphingobacteriaceae</taxon>
        <taxon>Pedobacter</taxon>
    </lineage>
</organism>
<sequence>MKKMYYPILIGFLLSVFQPVFSCTIVSCSLKGEVFAAANEDEYAPFQNIWFIPPAKGRYGSVNFGSADLMVQSGLNEHGLFFDATAQSGIDPSKYNLKKIYPGDMFVEILAKCKNVKEVLEFFKKYDYSNASQILVADAEGNSVVINAGIIVKKTSHFQINTNFNIADQPSHNYICKRYDLSEELLSKATEVSVPLLRKVLERSHQEGKLSTQYSQIIDLKRGIIHVYLFHNFEEAYVIDLKKELQKGYRLEKLADHFAPSYAYDNFARRHPLYKKEQMMDELKNKGLDITVGKYLDLLKDSAKKDSLLKPAVLEVALQLIKNSWNQHTVGGTWEYWFALPAGYQIQHFKDKHLDAAAQLLLALSRQEQFDAAMKKFIYEMYAYLRLLDGDVPKAREFYNKAVINPSETYPISYKRATEMLKRTE</sequence>
<dbReference type="Proteomes" id="UP000184287">
    <property type="component" value="Unassembled WGS sequence"/>
</dbReference>
<dbReference type="STRING" id="288992.SAMN04488522_102692"/>
<dbReference type="InterPro" id="IPR029055">
    <property type="entry name" value="Ntn_hydrolases_N"/>
</dbReference>
<evidence type="ECO:0000313" key="1">
    <source>
        <dbReference type="EMBL" id="SHF28159.1"/>
    </source>
</evidence>
<dbReference type="RefSeq" id="WP_073230751.1">
    <property type="nucleotide sequence ID" value="NZ_FQUQ01000002.1"/>
</dbReference>
<evidence type="ECO:0000313" key="2">
    <source>
        <dbReference type="Proteomes" id="UP000184287"/>
    </source>
</evidence>
<evidence type="ECO:0008006" key="3">
    <source>
        <dbReference type="Google" id="ProtNLM"/>
    </source>
</evidence>
<dbReference type="Gene3D" id="3.60.60.10">
    <property type="entry name" value="Penicillin V Acylase, Chain A"/>
    <property type="match status" value="1"/>
</dbReference>